<comment type="caution">
    <text evidence="1">The sequence shown here is derived from an EMBL/GenBank/DDBJ whole genome shotgun (WGS) entry which is preliminary data.</text>
</comment>
<dbReference type="Proteomes" id="UP000494172">
    <property type="component" value="Unassembled WGS sequence"/>
</dbReference>
<gene>
    <name evidence="1" type="ORF">BAR24066_00982</name>
</gene>
<evidence type="ECO:0000313" key="2">
    <source>
        <dbReference type="Proteomes" id="UP000494172"/>
    </source>
</evidence>
<evidence type="ECO:0000313" key="1">
    <source>
        <dbReference type="EMBL" id="VWB24247.1"/>
    </source>
</evidence>
<sequence>MNTIDPLPWSRQVVSTLPCTSWATLEQGPRPWLCLSGVHSKALEEDVQAITKGFDYRWVWRNTAWEYGSPGYREGPLLVPLDEAVYAHAVDHWITRQAGLILLAPADGDDLVIHLQRLRQLTAPDGFPLGFSLHAARQLEELCEALPTERLSELFGPIQRLIWHADDERTVEWLFADAPATDHPQTVTDEPIALTHDDEFALNQASFAWFMRDCAREFRHRFPVYDHPDNEPVLRRYLIHFANEAIDRLALTAERDVRHYMELRFRYPHDFFATDASLRNILLQRQVKGKQRLSNAEALLAARTAATS</sequence>
<reference evidence="1 2" key="1">
    <citation type="submission" date="2019-09" db="EMBL/GenBank/DDBJ databases">
        <authorList>
            <person name="Depoorter E."/>
        </authorList>
    </citation>
    <scope>NUCLEOTIDE SEQUENCE [LARGE SCALE GENOMIC DNA]</scope>
    <source>
        <strain evidence="1">LMG 24066</strain>
    </source>
</reference>
<dbReference type="EMBL" id="CABVPX010000003">
    <property type="protein sequence ID" value="VWB24247.1"/>
    <property type="molecule type" value="Genomic_DNA"/>
</dbReference>
<protein>
    <recommendedName>
        <fullName evidence="3">DUF4123 domain-containing protein</fullName>
    </recommendedName>
</protein>
<name>A0A9Q9SEA7_9BURK</name>
<dbReference type="RefSeq" id="WP_174991654.1">
    <property type="nucleotide sequence ID" value="NZ_CABVPX010000003.1"/>
</dbReference>
<accession>A0A9Q9SEA7</accession>
<proteinExistence type="predicted"/>
<dbReference type="AlphaFoldDB" id="A0A9Q9SEA7"/>
<evidence type="ECO:0008006" key="3">
    <source>
        <dbReference type="Google" id="ProtNLM"/>
    </source>
</evidence>
<organism evidence="1 2">
    <name type="scientific">Burkholderia arboris</name>
    <dbReference type="NCBI Taxonomy" id="488730"/>
    <lineage>
        <taxon>Bacteria</taxon>
        <taxon>Pseudomonadati</taxon>
        <taxon>Pseudomonadota</taxon>
        <taxon>Betaproteobacteria</taxon>
        <taxon>Burkholderiales</taxon>
        <taxon>Burkholderiaceae</taxon>
        <taxon>Burkholderia</taxon>
        <taxon>Burkholderia cepacia complex</taxon>
    </lineage>
</organism>